<accession>A0A182YB43</accession>
<dbReference type="GO" id="GO:0061630">
    <property type="term" value="F:ubiquitin protein ligase activity"/>
    <property type="evidence" value="ECO:0007669"/>
    <property type="project" value="TreeGrafter"/>
</dbReference>
<evidence type="ECO:0000313" key="2">
    <source>
        <dbReference type="EnsemblMetazoa" id="ASTEI05679-PA"/>
    </source>
</evidence>
<feature type="compositionally biased region" description="Low complexity" evidence="1">
    <location>
        <begin position="1126"/>
        <end position="1142"/>
    </location>
</feature>
<feature type="region of interest" description="Disordered" evidence="1">
    <location>
        <begin position="83"/>
        <end position="115"/>
    </location>
</feature>
<dbReference type="Proteomes" id="UP000076408">
    <property type="component" value="Unassembled WGS sequence"/>
</dbReference>
<feature type="region of interest" description="Disordered" evidence="1">
    <location>
        <begin position="857"/>
        <end position="877"/>
    </location>
</feature>
<dbReference type="FunFam" id="2.60.120.820:FF:000005">
    <property type="entry name" value="Highwire, isoform B"/>
    <property type="match status" value="1"/>
</dbReference>
<keyword evidence="3" id="KW-1185">Reference proteome</keyword>
<feature type="compositionally biased region" description="Low complexity" evidence="1">
    <location>
        <begin position="741"/>
        <end position="761"/>
    </location>
</feature>
<dbReference type="VEuPathDB" id="VectorBase:ASTEI05679"/>
<feature type="region of interest" description="Disordered" evidence="1">
    <location>
        <begin position="165"/>
        <end position="195"/>
    </location>
</feature>
<proteinExistence type="predicted"/>
<dbReference type="EnsemblMetazoa" id="ASTEI05679-RA">
    <property type="protein sequence ID" value="ASTEI05679-PA"/>
    <property type="gene ID" value="ASTEI05679"/>
</dbReference>
<reference evidence="2" key="2">
    <citation type="submission" date="2020-05" db="UniProtKB">
        <authorList>
            <consortium name="EnsemblMetazoa"/>
        </authorList>
    </citation>
    <scope>IDENTIFICATION</scope>
    <source>
        <strain evidence="2">Indian</strain>
    </source>
</reference>
<name>A0A182YB43_ANOST</name>
<protein>
    <submittedName>
        <fullName evidence="2">PHR domain-containing protein</fullName>
    </submittedName>
</protein>
<dbReference type="PANTHER" id="PTHR45943:SF1">
    <property type="entry name" value="E3 UBIQUITIN-PROTEIN LIGASE MYCBP2"/>
    <property type="match status" value="1"/>
</dbReference>
<evidence type="ECO:0000256" key="1">
    <source>
        <dbReference type="SAM" id="MobiDB-lite"/>
    </source>
</evidence>
<dbReference type="VEuPathDB" id="VectorBase:ASTEI20_037368"/>
<dbReference type="Pfam" id="PF08005">
    <property type="entry name" value="PHR"/>
    <property type="match status" value="1"/>
</dbReference>
<reference evidence="3" key="1">
    <citation type="journal article" date="2014" name="Genome Biol.">
        <title>Genome analysis of a major urban malaria vector mosquito, Anopheles stephensi.</title>
        <authorList>
            <person name="Jiang X."/>
            <person name="Peery A."/>
            <person name="Hall A.B."/>
            <person name="Sharma A."/>
            <person name="Chen X.G."/>
            <person name="Waterhouse R.M."/>
            <person name="Komissarov A."/>
            <person name="Riehle M.M."/>
            <person name="Shouche Y."/>
            <person name="Sharakhova M.V."/>
            <person name="Lawson D."/>
            <person name="Pakpour N."/>
            <person name="Arensburger P."/>
            <person name="Davidson V.L."/>
            <person name="Eiglmeier K."/>
            <person name="Emrich S."/>
            <person name="George P."/>
            <person name="Kennedy R.C."/>
            <person name="Mane S.P."/>
            <person name="Maslen G."/>
            <person name="Oringanje C."/>
            <person name="Qi Y."/>
            <person name="Settlage R."/>
            <person name="Tojo M."/>
            <person name="Tubio J.M."/>
            <person name="Unger M.F."/>
            <person name="Wang B."/>
            <person name="Vernick K.D."/>
            <person name="Ribeiro J.M."/>
            <person name="James A.A."/>
            <person name="Michel K."/>
            <person name="Riehle M.A."/>
            <person name="Luckhart S."/>
            <person name="Sharakhov I.V."/>
            <person name="Tu Z."/>
        </authorList>
    </citation>
    <scope>NUCLEOTIDE SEQUENCE [LARGE SCALE GENOMIC DNA]</scope>
    <source>
        <strain evidence="3">Indian</strain>
    </source>
</reference>
<dbReference type="GO" id="GO:0007411">
    <property type="term" value="P:axon guidance"/>
    <property type="evidence" value="ECO:0007669"/>
    <property type="project" value="TreeGrafter"/>
</dbReference>
<feature type="compositionally biased region" description="Acidic residues" evidence="1">
    <location>
        <begin position="809"/>
        <end position="830"/>
    </location>
</feature>
<organism evidence="2 3">
    <name type="scientific">Anopheles stephensi</name>
    <name type="common">Indo-Pakistan malaria mosquito</name>
    <dbReference type="NCBI Taxonomy" id="30069"/>
    <lineage>
        <taxon>Eukaryota</taxon>
        <taxon>Metazoa</taxon>
        <taxon>Ecdysozoa</taxon>
        <taxon>Arthropoda</taxon>
        <taxon>Hexapoda</taxon>
        <taxon>Insecta</taxon>
        <taxon>Pterygota</taxon>
        <taxon>Neoptera</taxon>
        <taxon>Endopterygota</taxon>
        <taxon>Diptera</taxon>
        <taxon>Nematocera</taxon>
        <taxon>Culicoidea</taxon>
        <taxon>Culicidae</taxon>
        <taxon>Anophelinae</taxon>
        <taxon>Anopheles</taxon>
    </lineage>
</organism>
<dbReference type="VEuPathDB" id="VectorBase:ASTE004939"/>
<dbReference type="InterPro" id="IPR038648">
    <property type="entry name" value="PHR_sf"/>
</dbReference>
<dbReference type="PANTHER" id="PTHR45943">
    <property type="entry name" value="E3 UBIQUITIN-PROTEIN LIGASE MYCBP2"/>
    <property type="match status" value="1"/>
</dbReference>
<dbReference type="GO" id="GO:0005886">
    <property type="term" value="C:plasma membrane"/>
    <property type="evidence" value="ECO:0007669"/>
    <property type="project" value="TreeGrafter"/>
</dbReference>
<dbReference type="Gene3D" id="2.60.120.820">
    <property type="entry name" value="PHR domain"/>
    <property type="match status" value="1"/>
</dbReference>
<dbReference type="STRING" id="30069.A0A182YB43"/>
<feature type="region of interest" description="Disordered" evidence="1">
    <location>
        <begin position="1121"/>
        <end position="1142"/>
    </location>
</feature>
<feature type="region of interest" description="Disordered" evidence="1">
    <location>
        <begin position="338"/>
        <end position="361"/>
    </location>
</feature>
<feature type="region of interest" description="Disordered" evidence="1">
    <location>
        <begin position="773"/>
        <end position="833"/>
    </location>
</feature>
<sequence>MESHLAGSITIDRRTGHCRAHRINQFDARVELTGSSLTVKDAYRRNRWHFSFTLDPLFNVLWGYDAIRKRMLIFNPIASELCRRKPKRKNPPPNQRSTGHEPAQPYQTDGEKSDQARYGTHETLSVLSPEIALPQRWSGCEVPRFQLALNLLACLDVLTEATERLGPTGQWPPFEPTLDGSTTGAGGSSSSPLDGNVNVNASDWFTGSRNGGAAGKFCYKFSQQLSSDYYQPIVAFGSGSGRQVKLCDLAPEDDPQEEDLPEHRSVLLTPTFGSGSIDEEVPAIPMLNRWNIGNAEVASNGFAVPNLASESRFPFRTGRAKGPTNGVATANVQYRRKKAGAGGSSGVSGTGGGNSHTLSSSCTEDSVVTLCPISRRFATGVNRETFESLTALLSWAWNAFRNLSGEQKKGSERWNENVHYQSDDYEQCWTDRGSKVCLRLLRRYLNAIYHPTGSRSNEDDADVNIDDQLRSDFVNPFGTPHQATCSPMSSSTVHPMAASMSGNHQSLAMAVVEIRTLLIDILADRVTLPVMERTMRRRVCKAKREVLAECHRTFVRCFDIFYPTPQLKWEVLCRRLLLLREADPGGIHVGVKPHVDRYRYSYGSSNSGSTERCSGGRLLLSAILAGLCQPSVNLRVTFSILMSPAQSAPVAAPSSSSSRPQSTSSGALMISRNRDLLASLIEQMTSTVGASNAADTVGQSGGISHLPDWHFRDVLELLLELVSDPVRRKLDRIGRHRRRGSSSSGSSNSNTSSASSCRSSEGVDYDYELDDDEATDLADGGGEPFARDDYDNEHVADGGKGWPRNEYLTEGDSDGEDDDSEQDESQDDDQNQERLLIRNGCRLLAKLLSEIIHHGCDPVDRERGDRGDSEEAAQQPATDLMVPSLAPMGGSNRLFSTGSRFGKVDLGKTWNTGNFGPDAIAFTVDRSGISIVGACVYSGSGSYEYQLELLYDSHHSTHSHTYSHSHRWEVLESIVGSYDQTAVRQHMAELRFNRAVQLKENHRYALRLCSQGARTLSGDCGQSSLRGPCGTVTFRFYPCDLSFNGTTPSRGQIPAILYYCTPAGGTSGFPHGGMNVGSGRELGNCRTQARDLALEVARAIVGRCRELLTVAHELALWTSASPGMRAPSSSETSSTPSSSASSGVVGIGGASGVIGGGAAGGVVGGGVAIDSEHNITPIEEHLDVGSTGLVGVISSNAAATTIERTRRTIGKVLPKGLLETLRGNSGSAGAGISAGTPYDPYEIDSASEATVGGVVSGGAGIGSAGSGGASGSGGGMSAANGNEMELPAAAGGGGPAAAAMVLAVPIRKRTVWDLFRSRATRSPSVVNCLFRYLLPLTLAQLERCIRMDLKVSVEVLSMVQEILPPITALNELRRQRHVGKCFTHMSNSGAHGATTITSSATSMNTTSPHYCILESDHPYKTAGLTAYRVRFPATVRWMCLTFDAQSGTVQEEDRVKVKIPNRRGGERGGSTGNEKDSLDDWCTVRMYNTPSRWAYGGPGRAMVLPGREVELSLESCSTYVNEPKQQSYGFKCLVIGYENADQVPAGEHVDAHQAMVDGGGGSAGGTLIALEHELAHLGGRCARNLLRKELRFDDDPDDRLTEPEAATLERYGNTLLAKGLMVPDAMLTIRNALDCHLPVL</sequence>
<dbReference type="GO" id="GO:0005634">
    <property type="term" value="C:nucleus"/>
    <property type="evidence" value="ECO:0007669"/>
    <property type="project" value="TreeGrafter"/>
</dbReference>
<dbReference type="InterPro" id="IPR012983">
    <property type="entry name" value="PHR"/>
</dbReference>
<dbReference type="GO" id="GO:0008582">
    <property type="term" value="P:regulation of synaptic assembly at neuromuscular junction"/>
    <property type="evidence" value="ECO:0007669"/>
    <property type="project" value="TreeGrafter"/>
</dbReference>
<feature type="compositionally biased region" description="Basic and acidic residues" evidence="1">
    <location>
        <begin position="857"/>
        <end position="869"/>
    </location>
</feature>
<evidence type="ECO:0000313" key="3">
    <source>
        <dbReference type="Proteomes" id="UP000076408"/>
    </source>
</evidence>
<dbReference type="OMA" id="YNTPSRW"/>
<feature type="compositionally biased region" description="Gly residues" evidence="1">
    <location>
        <begin position="340"/>
        <end position="354"/>
    </location>
</feature>
<feature type="region of interest" description="Disordered" evidence="1">
    <location>
        <begin position="733"/>
        <end position="761"/>
    </location>
</feature>
<feature type="compositionally biased region" description="Basic and acidic residues" evidence="1">
    <location>
        <begin position="785"/>
        <end position="797"/>
    </location>
</feature>